<gene>
    <name evidence="4" type="ORF">QQ008_08370</name>
</gene>
<dbReference type="SUPFAM" id="SSF52172">
    <property type="entry name" value="CheY-like"/>
    <property type="match status" value="1"/>
</dbReference>
<keyword evidence="5" id="KW-1185">Reference proteome</keyword>
<evidence type="ECO:0000313" key="4">
    <source>
        <dbReference type="EMBL" id="MDN5201373.1"/>
    </source>
</evidence>
<evidence type="ECO:0000313" key="5">
    <source>
        <dbReference type="Proteomes" id="UP001172082"/>
    </source>
</evidence>
<dbReference type="SMART" id="SM00448">
    <property type="entry name" value="REC"/>
    <property type="match status" value="1"/>
</dbReference>
<organism evidence="4 5">
    <name type="scientific">Splendidivirga corallicola</name>
    <dbReference type="NCBI Taxonomy" id="3051826"/>
    <lineage>
        <taxon>Bacteria</taxon>
        <taxon>Pseudomonadati</taxon>
        <taxon>Bacteroidota</taxon>
        <taxon>Cytophagia</taxon>
        <taxon>Cytophagales</taxon>
        <taxon>Splendidivirgaceae</taxon>
        <taxon>Splendidivirga</taxon>
    </lineage>
</organism>
<name>A0ABT8KLR5_9BACT</name>
<feature type="modified residue" description="4-aspartylphosphate" evidence="1">
    <location>
        <position position="56"/>
    </location>
</feature>
<dbReference type="SMART" id="SM00850">
    <property type="entry name" value="LytTR"/>
    <property type="match status" value="1"/>
</dbReference>
<dbReference type="RefSeq" id="WP_346751397.1">
    <property type="nucleotide sequence ID" value="NZ_JAUJEA010000002.1"/>
</dbReference>
<dbReference type="PROSITE" id="PS50930">
    <property type="entry name" value="HTH_LYTTR"/>
    <property type="match status" value="1"/>
</dbReference>
<dbReference type="Gene3D" id="3.40.50.2300">
    <property type="match status" value="1"/>
</dbReference>
<comment type="caution">
    <text evidence="4">The sequence shown here is derived from an EMBL/GenBank/DDBJ whole genome shotgun (WGS) entry which is preliminary data.</text>
</comment>
<dbReference type="InterPro" id="IPR011006">
    <property type="entry name" value="CheY-like_superfamily"/>
</dbReference>
<sequence>MKEVLIIEDEAAASRRLEKLILEIAPNFTILGCLDSIQDAISWLRSNPSPDLLFMDIHLADGSSFDIFNATKITCPVIFTTAYDQYAIQAFKVNSIDYLLKPIKKSELQQSIQKFEMINHQKLIVNIDYEKLASSIQEHQSNYQERLVVRYGQNIKVIQVDQIAYFYTLEKVVFLITYENQKFALDHNLDQLESMLDPNVFFRINRQFIVCIHAIDKMYTYSKSRVKLTLNPSCQLETIVSTERSPGFKGWLAGHQK</sequence>
<protein>
    <submittedName>
        <fullName evidence="4">LytTR family DNA-binding domain-containing protein</fullName>
    </submittedName>
</protein>
<dbReference type="InterPro" id="IPR007492">
    <property type="entry name" value="LytTR_DNA-bd_dom"/>
</dbReference>
<evidence type="ECO:0000256" key="1">
    <source>
        <dbReference type="PROSITE-ProRule" id="PRU00169"/>
    </source>
</evidence>
<dbReference type="PANTHER" id="PTHR37299">
    <property type="entry name" value="TRANSCRIPTIONAL REGULATOR-RELATED"/>
    <property type="match status" value="1"/>
</dbReference>
<evidence type="ECO:0000259" key="2">
    <source>
        <dbReference type="PROSITE" id="PS50110"/>
    </source>
</evidence>
<proteinExistence type="predicted"/>
<dbReference type="InterPro" id="IPR046947">
    <property type="entry name" value="LytR-like"/>
</dbReference>
<evidence type="ECO:0000259" key="3">
    <source>
        <dbReference type="PROSITE" id="PS50930"/>
    </source>
</evidence>
<keyword evidence="1" id="KW-0597">Phosphoprotein</keyword>
<dbReference type="PROSITE" id="PS50110">
    <property type="entry name" value="RESPONSE_REGULATORY"/>
    <property type="match status" value="1"/>
</dbReference>
<dbReference type="Gene3D" id="2.40.50.1020">
    <property type="entry name" value="LytTr DNA-binding domain"/>
    <property type="match status" value="1"/>
</dbReference>
<dbReference type="EMBL" id="JAUJEA010000002">
    <property type="protein sequence ID" value="MDN5201373.1"/>
    <property type="molecule type" value="Genomic_DNA"/>
</dbReference>
<feature type="domain" description="HTH LytTR-type" evidence="3">
    <location>
        <begin position="147"/>
        <end position="215"/>
    </location>
</feature>
<dbReference type="Proteomes" id="UP001172082">
    <property type="component" value="Unassembled WGS sequence"/>
</dbReference>
<keyword evidence="4" id="KW-0238">DNA-binding</keyword>
<dbReference type="Pfam" id="PF00072">
    <property type="entry name" value="Response_reg"/>
    <property type="match status" value="1"/>
</dbReference>
<dbReference type="InterPro" id="IPR001789">
    <property type="entry name" value="Sig_transdc_resp-reg_receiver"/>
</dbReference>
<dbReference type="Pfam" id="PF04397">
    <property type="entry name" value="LytTR"/>
    <property type="match status" value="1"/>
</dbReference>
<feature type="domain" description="Response regulatory" evidence="2">
    <location>
        <begin position="3"/>
        <end position="116"/>
    </location>
</feature>
<dbReference type="GO" id="GO:0003677">
    <property type="term" value="F:DNA binding"/>
    <property type="evidence" value="ECO:0007669"/>
    <property type="project" value="UniProtKB-KW"/>
</dbReference>
<dbReference type="PANTHER" id="PTHR37299:SF1">
    <property type="entry name" value="STAGE 0 SPORULATION PROTEIN A HOMOLOG"/>
    <property type="match status" value="1"/>
</dbReference>
<reference evidence="4" key="1">
    <citation type="submission" date="2023-06" db="EMBL/GenBank/DDBJ databases">
        <title>Genomic of Parafulvivirga corallium.</title>
        <authorList>
            <person name="Wang G."/>
        </authorList>
    </citation>
    <scope>NUCLEOTIDE SEQUENCE</scope>
    <source>
        <strain evidence="4">BMA10</strain>
    </source>
</reference>
<accession>A0ABT8KLR5</accession>